<reference evidence="1 2" key="1">
    <citation type="submission" date="2019-03" db="EMBL/GenBank/DDBJ databases">
        <title>Complete Genome Sequence of Allofrancisella inopinata Strain SYSU YG23 Isolated from Water-Cooling Systems in China.</title>
        <authorList>
            <person name="Ohrman C."/>
            <person name="Uneklint I."/>
            <person name="Sjodin A."/>
        </authorList>
    </citation>
    <scope>NUCLEOTIDE SEQUENCE [LARGE SCALE GENOMIC DNA]</scope>
    <source>
        <strain evidence="1 2">SYSU YG23</strain>
    </source>
</reference>
<name>A0AAE7CR24_9GAMM</name>
<proteinExistence type="predicted"/>
<keyword evidence="2" id="KW-1185">Reference proteome</keyword>
<dbReference type="KEGG" id="aii:E4K63_05950"/>
<organism evidence="1 2">
    <name type="scientific">Allofrancisella inopinata</name>
    <dbReference type="NCBI Taxonomy" id="1085647"/>
    <lineage>
        <taxon>Bacteria</taxon>
        <taxon>Pseudomonadati</taxon>
        <taxon>Pseudomonadota</taxon>
        <taxon>Gammaproteobacteria</taxon>
        <taxon>Thiotrichales</taxon>
        <taxon>Francisellaceae</taxon>
        <taxon>Allofrancisella</taxon>
    </lineage>
</organism>
<evidence type="ECO:0008006" key="3">
    <source>
        <dbReference type="Google" id="ProtNLM"/>
    </source>
</evidence>
<protein>
    <recommendedName>
        <fullName evidence="3">Lipoprotein</fullName>
    </recommendedName>
</protein>
<dbReference type="PROSITE" id="PS51257">
    <property type="entry name" value="PROKAR_LIPOPROTEIN"/>
    <property type="match status" value="1"/>
</dbReference>
<evidence type="ECO:0000313" key="2">
    <source>
        <dbReference type="Proteomes" id="UP000502004"/>
    </source>
</evidence>
<dbReference type="EMBL" id="CP038241">
    <property type="protein sequence ID" value="QIV96392.1"/>
    <property type="molecule type" value="Genomic_DNA"/>
</dbReference>
<evidence type="ECO:0000313" key="1">
    <source>
        <dbReference type="EMBL" id="QIV96392.1"/>
    </source>
</evidence>
<dbReference type="Proteomes" id="UP000502004">
    <property type="component" value="Chromosome"/>
</dbReference>
<accession>A0AAE7CR24</accession>
<dbReference type="RefSeq" id="WP_133941041.1">
    <property type="nucleotide sequence ID" value="NZ_CP038241.1"/>
</dbReference>
<sequence length="76" mass="8256">MKMRVFLLFTFVLLGGCAWYQGPELMPNANADLSGSELTETDGPGFISTLESADNHGGEYVDDSGNYNVTNFDNVT</sequence>
<gene>
    <name evidence="1" type="ORF">E4K63_05950</name>
</gene>
<dbReference type="AlphaFoldDB" id="A0AAE7CR24"/>